<dbReference type="RefSeq" id="XP_013787040.1">
    <property type="nucleotide sequence ID" value="XM_013931586.2"/>
</dbReference>
<dbReference type="Pfam" id="PF07679">
    <property type="entry name" value="I-set"/>
    <property type="match status" value="1"/>
</dbReference>
<evidence type="ECO:0000313" key="8">
    <source>
        <dbReference type="RefSeq" id="XP_013787040.1"/>
    </source>
</evidence>
<dbReference type="CDD" id="cd00096">
    <property type="entry name" value="Ig"/>
    <property type="match status" value="1"/>
</dbReference>
<evidence type="ECO:0000256" key="5">
    <source>
        <dbReference type="SAM" id="SignalP"/>
    </source>
</evidence>
<evidence type="ECO:0000313" key="7">
    <source>
        <dbReference type="Proteomes" id="UP000694941"/>
    </source>
</evidence>
<dbReference type="SUPFAM" id="SSF48726">
    <property type="entry name" value="Immunoglobulin"/>
    <property type="match status" value="3"/>
</dbReference>
<dbReference type="PROSITE" id="PS50835">
    <property type="entry name" value="IG_LIKE"/>
    <property type="match status" value="3"/>
</dbReference>
<dbReference type="Pfam" id="PF13927">
    <property type="entry name" value="Ig_3"/>
    <property type="match status" value="1"/>
</dbReference>
<feature type="signal peptide" evidence="5">
    <location>
        <begin position="1"/>
        <end position="20"/>
    </location>
</feature>
<proteinExistence type="predicted"/>
<dbReference type="Proteomes" id="UP000694941">
    <property type="component" value="Unplaced"/>
</dbReference>
<accession>A0ABM1BR46</accession>
<dbReference type="InterPro" id="IPR013106">
    <property type="entry name" value="Ig_V-set"/>
</dbReference>
<dbReference type="InterPro" id="IPR003598">
    <property type="entry name" value="Ig_sub2"/>
</dbReference>
<dbReference type="InterPro" id="IPR013098">
    <property type="entry name" value="Ig_I-set"/>
</dbReference>
<dbReference type="SMART" id="SM00408">
    <property type="entry name" value="IGc2"/>
    <property type="match status" value="3"/>
</dbReference>
<evidence type="ECO:0000256" key="3">
    <source>
        <dbReference type="ARBA" id="ARBA00023157"/>
    </source>
</evidence>
<gene>
    <name evidence="8" type="primary">LOC106471001</name>
</gene>
<reference evidence="8" key="1">
    <citation type="submission" date="2025-08" db="UniProtKB">
        <authorList>
            <consortium name="RefSeq"/>
        </authorList>
    </citation>
    <scope>IDENTIFICATION</scope>
    <source>
        <tissue evidence="8">Muscle</tissue>
    </source>
</reference>
<evidence type="ECO:0000256" key="1">
    <source>
        <dbReference type="ARBA" id="ARBA00022729"/>
    </source>
</evidence>
<dbReference type="GeneID" id="106471001"/>
<keyword evidence="1 5" id="KW-0732">Signal</keyword>
<organism evidence="7 8">
    <name type="scientific">Limulus polyphemus</name>
    <name type="common">Atlantic horseshoe crab</name>
    <dbReference type="NCBI Taxonomy" id="6850"/>
    <lineage>
        <taxon>Eukaryota</taxon>
        <taxon>Metazoa</taxon>
        <taxon>Ecdysozoa</taxon>
        <taxon>Arthropoda</taxon>
        <taxon>Chelicerata</taxon>
        <taxon>Merostomata</taxon>
        <taxon>Xiphosura</taxon>
        <taxon>Limulidae</taxon>
        <taxon>Limulus</taxon>
    </lineage>
</organism>
<dbReference type="SMART" id="SM00409">
    <property type="entry name" value="IG"/>
    <property type="match status" value="3"/>
</dbReference>
<dbReference type="PANTHER" id="PTHR12231">
    <property type="entry name" value="CTX-RELATED TYPE I TRANSMEMBRANE PROTEIN"/>
    <property type="match status" value="1"/>
</dbReference>
<protein>
    <submittedName>
        <fullName evidence="8">Lachesin-like</fullName>
    </submittedName>
</protein>
<keyword evidence="3" id="KW-1015">Disulfide bond</keyword>
<dbReference type="InterPro" id="IPR007110">
    <property type="entry name" value="Ig-like_dom"/>
</dbReference>
<dbReference type="InterPro" id="IPR051170">
    <property type="entry name" value="Neural/epithelial_adhesion"/>
</dbReference>
<dbReference type="InterPro" id="IPR036179">
    <property type="entry name" value="Ig-like_dom_sf"/>
</dbReference>
<evidence type="ECO:0000256" key="2">
    <source>
        <dbReference type="ARBA" id="ARBA00022737"/>
    </source>
</evidence>
<keyword evidence="2" id="KW-0677">Repeat</keyword>
<dbReference type="Pfam" id="PF07686">
    <property type="entry name" value="V-set"/>
    <property type="match status" value="1"/>
</dbReference>
<dbReference type="Gene3D" id="2.60.40.10">
    <property type="entry name" value="Immunoglobulins"/>
    <property type="match status" value="3"/>
</dbReference>
<feature type="domain" description="Ig-like" evidence="6">
    <location>
        <begin position="24"/>
        <end position="123"/>
    </location>
</feature>
<dbReference type="InterPro" id="IPR013783">
    <property type="entry name" value="Ig-like_fold"/>
</dbReference>
<feature type="chain" id="PRO_5045507967" evidence="5">
    <location>
        <begin position="21"/>
        <end position="372"/>
    </location>
</feature>
<keyword evidence="4" id="KW-0393">Immunoglobulin domain</keyword>
<dbReference type="PANTHER" id="PTHR12231:SF220">
    <property type="entry name" value="LACHESIN"/>
    <property type="match status" value="1"/>
</dbReference>
<dbReference type="InterPro" id="IPR003599">
    <property type="entry name" value="Ig_sub"/>
</dbReference>
<sequence length="372" mass="41503">MSIQGGILCMFVFLFHSVVAQQTPAISYITEERVVNIGDNVDLQCSVEYASNYPVLWTKINREKPSEDLFISKDSSLIVPDPRYSIRHDKGSRTYTLQISKIQEIDAGPYQCQVIIGPTSKITADVLMSVKIPPVILDNSTHSIVTSNGATVSLNCYASGLPTPRISWRRENNDLLPTGGAVYRGNVLTIHDITRDDRGTYYCIANNKVGRGARRNVGVEVEFAPVVMTDRPRYGQALKYDMDFQCHVEAFPSPSIIWIKDGFQLNDNQHYRISIFATADEFTDSILRVKTIEKNQYGNYTCKAVNKLGSDQKDIQLVETTNIICPPACGIGLISGAENKKTAFLLAIFMAIFDLMFAKQKLSCSLILAKLY</sequence>
<feature type="domain" description="Ig-like" evidence="6">
    <location>
        <begin position="225"/>
        <end position="316"/>
    </location>
</feature>
<evidence type="ECO:0000256" key="4">
    <source>
        <dbReference type="ARBA" id="ARBA00023319"/>
    </source>
</evidence>
<feature type="domain" description="Ig-like" evidence="6">
    <location>
        <begin position="133"/>
        <end position="220"/>
    </location>
</feature>
<keyword evidence="7" id="KW-1185">Reference proteome</keyword>
<name>A0ABM1BR46_LIMPO</name>
<evidence type="ECO:0000259" key="6">
    <source>
        <dbReference type="PROSITE" id="PS50835"/>
    </source>
</evidence>